<evidence type="ECO:0000313" key="3">
    <source>
        <dbReference type="Proteomes" id="UP000053593"/>
    </source>
</evidence>
<evidence type="ECO:0000313" key="2">
    <source>
        <dbReference type="EMBL" id="KIK54993.1"/>
    </source>
</evidence>
<accession>A0A0D0CJ58</accession>
<reference evidence="2 3" key="1">
    <citation type="submission" date="2014-04" db="EMBL/GenBank/DDBJ databases">
        <title>Evolutionary Origins and Diversification of the Mycorrhizal Mutualists.</title>
        <authorList>
            <consortium name="DOE Joint Genome Institute"/>
            <consortium name="Mycorrhizal Genomics Consortium"/>
            <person name="Kohler A."/>
            <person name="Kuo A."/>
            <person name="Nagy L.G."/>
            <person name="Floudas D."/>
            <person name="Copeland A."/>
            <person name="Barry K.W."/>
            <person name="Cichocki N."/>
            <person name="Veneault-Fourrey C."/>
            <person name="LaButti K."/>
            <person name="Lindquist E.A."/>
            <person name="Lipzen A."/>
            <person name="Lundell T."/>
            <person name="Morin E."/>
            <person name="Murat C."/>
            <person name="Riley R."/>
            <person name="Ohm R."/>
            <person name="Sun H."/>
            <person name="Tunlid A."/>
            <person name="Henrissat B."/>
            <person name="Grigoriev I.V."/>
            <person name="Hibbett D.S."/>
            <person name="Martin F."/>
        </authorList>
    </citation>
    <scope>NUCLEOTIDE SEQUENCE [LARGE SCALE GENOMIC DNA]</scope>
    <source>
        <strain evidence="2 3">FD-317 M1</strain>
    </source>
</reference>
<name>A0A0D0CJ58_9AGAR</name>
<dbReference type="HOGENOM" id="CLU_072112_0_0_1"/>
<organism evidence="2 3">
    <name type="scientific">Collybiopsis luxurians FD-317 M1</name>
    <dbReference type="NCBI Taxonomy" id="944289"/>
    <lineage>
        <taxon>Eukaryota</taxon>
        <taxon>Fungi</taxon>
        <taxon>Dikarya</taxon>
        <taxon>Basidiomycota</taxon>
        <taxon>Agaricomycotina</taxon>
        <taxon>Agaricomycetes</taxon>
        <taxon>Agaricomycetidae</taxon>
        <taxon>Agaricales</taxon>
        <taxon>Marasmiineae</taxon>
        <taxon>Omphalotaceae</taxon>
        <taxon>Collybiopsis</taxon>
        <taxon>Collybiopsis luxurians</taxon>
    </lineage>
</organism>
<feature type="signal peptide" evidence="1">
    <location>
        <begin position="1"/>
        <end position="22"/>
    </location>
</feature>
<evidence type="ECO:0000256" key="1">
    <source>
        <dbReference type="SAM" id="SignalP"/>
    </source>
</evidence>
<dbReference type="Proteomes" id="UP000053593">
    <property type="component" value="Unassembled WGS sequence"/>
</dbReference>
<dbReference type="EMBL" id="KN834810">
    <property type="protein sequence ID" value="KIK54993.1"/>
    <property type="molecule type" value="Genomic_DNA"/>
</dbReference>
<dbReference type="OrthoDB" id="2914376at2759"/>
<gene>
    <name evidence="2" type="ORF">GYMLUDRAFT_48191</name>
</gene>
<keyword evidence="1" id="KW-0732">Signal</keyword>
<protein>
    <recommendedName>
        <fullName evidence="4">Protein kinase domain-containing protein</fullName>
    </recommendedName>
</protein>
<evidence type="ECO:0008006" key="4">
    <source>
        <dbReference type="Google" id="ProtNLM"/>
    </source>
</evidence>
<proteinExistence type="predicted"/>
<keyword evidence="3" id="KW-1185">Reference proteome</keyword>
<dbReference type="AlphaFoldDB" id="A0A0D0CJ58"/>
<feature type="chain" id="PRO_5002225273" description="Protein kinase domain-containing protein" evidence="1">
    <location>
        <begin position="23"/>
        <end position="320"/>
    </location>
</feature>
<sequence>MRFSPSFCLALVVCLISTFVVGAPYPAQPTNEVVTNENSVPVVVNQTSELWEKSQLGRRASKPIQPSWILGRFSDSKILTEEDRKVFSSELKDLKLDSRLNLADPALNNGGIWTVKEYKTYHGDISDLLVKIMPDYSTKHSDINHEQSDNLNFGEVKALKHVGDFVAAGLIKDPERSVTDRLKDKAKSLKGDKPHMYPVVVMKKKQGNTLSSFGFYRSANRNGQVMLAREVKKLTCTEVARVAVAKRALHGDRNLGNALVTFNGIRPISVQLIDWGIAFLVSEGTKFDDVFQYCMKTTKFFNNKSVDVRRAVVAETSNPY</sequence>